<gene>
    <name evidence="4" type="ORF">FYJ72_13175</name>
</gene>
<reference evidence="4 5" key="1">
    <citation type="submission" date="2019-08" db="EMBL/GenBank/DDBJ databases">
        <title>In-depth cultivation of the pig gut microbiome towards novel bacterial diversity and tailored functional studies.</title>
        <authorList>
            <person name="Wylensek D."/>
            <person name="Hitch T.C.A."/>
            <person name="Clavel T."/>
        </authorList>
    </citation>
    <scope>NUCLEOTIDE SEQUENCE [LARGE SCALE GENOMIC DNA]</scope>
    <source>
        <strain evidence="4 5">LKV-178-WT-2C</strain>
    </source>
</reference>
<evidence type="ECO:0000313" key="5">
    <source>
        <dbReference type="Proteomes" id="UP000450161"/>
    </source>
</evidence>
<proteinExistence type="inferred from homology"/>
<organism evidence="4 5">
    <name type="scientific">Segatella copri</name>
    <dbReference type="NCBI Taxonomy" id="165179"/>
    <lineage>
        <taxon>Bacteria</taxon>
        <taxon>Pseudomonadati</taxon>
        <taxon>Bacteroidota</taxon>
        <taxon>Bacteroidia</taxon>
        <taxon>Bacteroidales</taxon>
        <taxon>Prevotellaceae</taxon>
        <taxon>Segatella</taxon>
    </lineage>
</organism>
<dbReference type="AlphaFoldDB" id="A0A6I2TXQ8"/>
<dbReference type="GO" id="GO:0016746">
    <property type="term" value="F:acyltransferase activity"/>
    <property type="evidence" value="ECO:0007669"/>
    <property type="project" value="UniProtKB-KW"/>
</dbReference>
<comment type="similarity">
    <text evidence="1">Belongs to the transferase hexapeptide repeat family.</text>
</comment>
<evidence type="ECO:0000256" key="3">
    <source>
        <dbReference type="ARBA" id="ARBA00023315"/>
    </source>
</evidence>
<evidence type="ECO:0000256" key="1">
    <source>
        <dbReference type="ARBA" id="ARBA00007274"/>
    </source>
</evidence>
<keyword evidence="2 4" id="KW-0808">Transferase</keyword>
<accession>A0A6I2TXQ8</accession>
<dbReference type="Gene3D" id="2.160.10.10">
    <property type="entry name" value="Hexapeptide repeat proteins"/>
    <property type="match status" value="1"/>
</dbReference>
<keyword evidence="3" id="KW-0012">Acyltransferase</keyword>
<evidence type="ECO:0000313" key="4">
    <source>
        <dbReference type="EMBL" id="MST78576.1"/>
    </source>
</evidence>
<dbReference type="EMBL" id="VUNF01000034">
    <property type="protein sequence ID" value="MST78576.1"/>
    <property type="molecule type" value="Genomic_DNA"/>
</dbReference>
<comment type="caution">
    <text evidence="4">The sequence shown here is derived from an EMBL/GenBank/DDBJ whole genome shotgun (WGS) entry which is preliminary data.</text>
</comment>
<dbReference type="InterPro" id="IPR045304">
    <property type="entry name" value="LbH_SAT"/>
</dbReference>
<evidence type="ECO:0000256" key="2">
    <source>
        <dbReference type="ARBA" id="ARBA00022679"/>
    </source>
</evidence>
<dbReference type="PANTHER" id="PTHR42811">
    <property type="entry name" value="SERINE ACETYLTRANSFERASE"/>
    <property type="match status" value="1"/>
</dbReference>
<sequence>MGGGKFKKIFKYIALLYIKRCDAKNNASLGTDLGRGATFGSIPIFPHGIYGIIISPDAVIGKNCRIYHQVTIGNDDRDKLNVPTIGDNVNIYPGAKILGKIKIGNNVRIGANAVVTTDVPDGAFVLAPQPIIKVKQ</sequence>
<protein>
    <submittedName>
        <fullName evidence="4">Serine acetyltransferase</fullName>
    </submittedName>
</protein>
<dbReference type="CDD" id="cd03354">
    <property type="entry name" value="LbH_SAT"/>
    <property type="match status" value="1"/>
</dbReference>
<dbReference type="Proteomes" id="UP000450161">
    <property type="component" value="Unassembled WGS sequence"/>
</dbReference>
<name>A0A6I2TXQ8_9BACT</name>
<dbReference type="Pfam" id="PF00132">
    <property type="entry name" value="Hexapep"/>
    <property type="match status" value="1"/>
</dbReference>
<dbReference type="InterPro" id="IPR011004">
    <property type="entry name" value="Trimer_LpxA-like_sf"/>
</dbReference>
<dbReference type="InterPro" id="IPR001451">
    <property type="entry name" value="Hexapep"/>
</dbReference>
<dbReference type="SUPFAM" id="SSF51161">
    <property type="entry name" value="Trimeric LpxA-like enzymes"/>
    <property type="match status" value="1"/>
</dbReference>